<evidence type="ECO:0000256" key="5">
    <source>
        <dbReference type="ARBA" id="ARBA00023242"/>
    </source>
</evidence>
<dbReference type="InterPro" id="IPR054300">
    <property type="entry name" value="OB_DPOA2"/>
</dbReference>
<proteinExistence type="inferred from homology"/>
<feature type="region of interest" description="Disordered" evidence="6">
    <location>
        <begin position="1"/>
        <end position="38"/>
    </location>
</feature>
<accession>R7UE34</accession>
<evidence type="ECO:0000256" key="3">
    <source>
        <dbReference type="ARBA" id="ARBA00018596"/>
    </source>
</evidence>
<reference evidence="10" key="3">
    <citation type="submission" date="2015-06" db="UniProtKB">
        <authorList>
            <consortium name="EnsemblMetazoa"/>
        </authorList>
    </citation>
    <scope>IDENTIFICATION</scope>
</reference>
<evidence type="ECO:0000256" key="1">
    <source>
        <dbReference type="ARBA" id="ARBA00004123"/>
    </source>
</evidence>
<dbReference type="AlphaFoldDB" id="R7UE34"/>
<name>R7UE34_CAPTE</name>
<comment type="similarity">
    <text evidence="2">Belongs to the DNA polymerase alpha subunit B family.</text>
</comment>
<dbReference type="GO" id="GO:0005658">
    <property type="term" value="C:alpha DNA polymerase:primase complex"/>
    <property type="evidence" value="ECO:0007669"/>
    <property type="project" value="TreeGrafter"/>
</dbReference>
<dbReference type="EMBL" id="KB302535">
    <property type="protein sequence ID" value="ELU04244.1"/>
    <property type="molecule type" value="Genomic_DNA"/>
</dbReference>
<dbReference type="Proteomes" id="UP000014760">
    <property type="component" value="Unassembled WGS sequence"/>
</dbReference>
<gene>
    <name evidence="9" type="ORF">CAPTEDRAFT_95153</name>
</gene>
<sequence>TPDNAQHKRVMKLGRSPAVPFSPSSFSPATTTPSKKYSSRTSSREVVFSFGPVGEVRWEGSGKKSCQIEDFDPTSALNSAFRFMFQKLTDKAHVLNERIEDLASTLKESNQLEDFAHIGLPAQDDTMVVGRICCDCNGKLNAQSVILEGCRGVSAGCRVPVDLSQLPQYALFPGQIVAMRGTNSSGRKFVAKELFQPTALPLPDHEPNMENGKVTHKFWPLDIVTAVGPFMTSDSTSFEPLDDLLKYVTEHSPRVCILLGPFLDSKNSELEENGIPIFSFFSSLIFYISLETTKFVLVPSQRDVHHLPVYPQPPFSFSKPVSGLYFASDPSTLSIDGVIIGITSTDILFHLGAEEISMPPGGADRLSRLANHVITQRSYYPLYPPSEDVSIDYEHWEAHSKLPTTPHLLILPSDLRYFNLSGCCCVNPGRLTKGQVAGTFAHLVVRPGPKGVMLSERIAAKIVRI</sequence>
<dbReference type="HOGENOM" id="CLU_014923_3_1_1"/>
<evidence type="ECO:0000313" key="9">
    <source>
        <dbReference type="EMBL" id="ELU04244.1"/>
    </source>
</evidence>
<reference evidence="9 11" key="2">
    <citation type="journal article" date="2013" name="Nature">
        <title>Insights into bilaterian evolution from three spiralian genomes.</title>
        <authorList>
            <person name="Simakov O."/>
            <person name="Marletaz F."/>
            <person name="Cho S.J."/>
            <person name="Edsinger-Gonzales E."/>
            <person name="Havlak P."/>
            <person name="Hellsten U."/>
            <person name="Kuo D.H."/>
            <person name="Larsson T."/>
            <person name="Lv J."/>
            <person name="Arendt D."/>
            <person name="Savage R."/>
            <person name="Osoegawa K."/>
            <person name="de Jong P."/>
            <person name="Grimwood J."/>
            <person name="Chapman J.A."/>
            <person name="Shapiro H."/>
            <person name="Aerts A."/>
            <person name="Otillar R.P."/>
            <person name="Terry A.Y."/>
            <person name="Boore J.L."/>
            <person name="Grigoriev I.V."/>
            <person name="Lindberg D.R."/>
            <person name="Seaver E.C."/>
            <person name="Weisblat D.A."/>
            <person name="Putnam N.H."/>
            <person name="Rokhsar D.S."/>
        </authorList>
    </citation>
    <scope>NUCLEOTIDE SEQUENCE</scope>
    <source>
        <strain evidence="9 11">I ESC-2004</strain>
    </source>
</reference>
<feature type="domain" description="DNA polymerase alpha/delta/epsilon subunit B" evidence="7">
    <location>
        <begin position="223"/>
        <end position="418"/>
    </location>
</feature>
<dbReference type="PIRSF" id="PIRSF018300">
    <property type="entry name" value="DNA_pol_alph_2"/>
    <property type="match status" value="1"/>
</dbReference>
<keyword evidence="5" id="KW-0539">Nucleus</keyword>
<evidence type="ECO:0000256" key="6">
    <source>
        <dbReference type="SAM" id="MobiDB-lite"/>
    </source>
</evidence>
<dbReference type="InterPro" id="IPR016722">
    <property type="entry name" value="DNA_pol_alpha_bsu"/>
</dbReference>
<dbReference type="Pfam" id="PF22062">
    <property type="entry name" value="OB_DPOA2"/>
    <property type="match status" value="1"/>
</dbReference>
<evidence type="ECO:0000256" key="2">
    <source>
        <dbReference type="ARBA" id="ARBA00007299"/>
    </source>
</evidence>
<protein>
    <recommendedName>
        <fullName evidence="3">DNA polymerase alpha subunit B</fullName>
    </recommendedName>
</protein>
<evidence type="ECO:0000313" key="11">
    <source>
        <dbReference type="Proteomes" id="UP000014760"/>
    </source>
</evidence>
<evidence type="ECO:0000259" key="8">
    <source>
        <dbReference type="Pfam" id="PF22062"/>
    </source>
</evidence>
<organism evidence="9">
    <name type="scientific">Capitella teleta</name>
    <name type="common">Polychaete worm</name>
    <dbReference type="NCBI Taxonomy" id="283909"/>
    <lineage>
        <taxon>Eukaryota</taxon>
        <taxon>Metazoa</taxon>
        <taxon>Spiralia</taxon>
        <taxon>Lophotrochozoa</taxon>
        <taxon>Annelida</taxon>
        <taxon>Polychaeta</taxon>
        <taxon>Sedentaria</taxon>
        <taxon>Scolecida</taxon>
        <taxon>Capitellidae</taxon>
        <taxon>Capitella</taxon>
    </lineage>
</organism>
<dbReference type="EMBL" id="AMQN01008243">
    <property type="status" value="NOT_ANNOTATED_CDS"/>
    <property type="molecule type" value="Genomic_DNA"/>
</dbReference>
<dbReference type="FunCoup" id="R7UE34">
    <property type="interactions" value="1141"/>
</dbReference>
<dbReference type="EnsemblMetazoa" id="CapteT95153">
    <property type="protein sequence ID" value="CapteP95153"/>
    <property type="gene ID" value="CapteG95153"/>
</dbReference>
<dbReference type="GO" id="GO:0003677">
    <property type="term" value="F:DNA binding"/>
    <property type="evidence" value="ECO:0007669"/>
    <property type="project" value="InterPro"/>
</dbReference>
<feature type="non-terminal residue" evidence="9">
    <location>
        <position position="1"/>
    </location>
</feature>
<dbReference type="OrthoDB" id="336885at2759"/>
<feature type="compositionally biased region" description="Low complexity" evidence="6">
    <location>
        <begin position="16"/>
        <end position="34"/>
    </location>
</feature>
<dbReference type="PANTHER" id="PTHR23061">
    <property type="entry name" value="DNA POLYMERASE 2 ALPHA 70 KDA SUBUNIT"/>
    <property type="match status" value="1"/>
</dbReference>
<dbReference type="STRING" id="283909.R7UE34"/>
<keyword evidence="11" id="KW-1185">Reference proteome</keyword>
<evidence type="ECO:0000259" key="7">
    <source>
        <dbReference type="Pfam" id="PF04042"/>
    </source>
</evidence>
<dbReference type="FunFam" id="3.60.21.60:FF:000003">
    <property type="entry name" value="DNA polymerase alpha subunit B"/>
    <property type="match status" value="1"/>
</dbReference>
<evidence type="ECO:0000256" key="4">
    <source>
        <dbReference type="ARBA" id="ARBA00022705"/>
    </source>
</evidence>
<dbReference type="OMA" id="PFLDIEH"/>
<evidence type="ECO:0000313" key="10">
    <source>
        <dbReference type="EnsemblMetazoa" id="CapteP95153"/>
    </source>
</evidence>
<dbReference type="Gene3D" id="3.60.21.60">
    <property type="match status" value="2"/>
</dbReference>
<dbReference type="GO" id="GO:0006270">
    <property type="term" value="P:DNA replication initiation"/>
    <property type="evidence" value="ECO:0007669"/>
    <property type="project" value="TreeGrafter"/>
</dbReference>
<dbReference type="Pfam" id="PF04042">
    <property type="entry name" value="DNA_pol_E_B"/>
    <property type="match status" value="1"/>
</dbReference>
<dbReference type="InterPro" id="IPR007185">
    <property type="entry name" value="DNA_pol_a/d/e_bsu"/>
</dbReference>
<keyword evidence="4" id="KW-0235">DNA replication</keyword>
<comment type="subcellular location">
    <subcellularLocation>
        <location evidence="1">Nucleus</location>
    </subcellularLocation>
</comment>
<reference evidence="11" key="1">
    <citation type="submission" date="2012-12" db="EMBL/GenBank/DDBJ databases">
        <authorList>
            <person name="Hellsten U."/>
            <person name="Grimwood J."/>
            <person name="Chapman J.A."/>
            <person name="Shapiro H."/>
            <person name="Aerts A."/>
            <person name="Otillar R.P."/>
            <person name="Terry A.Y."/>
            <person name="Boore J.L."/>
            <person name="Simakov O."/>
            <person name="Marletaz F."/>
            <person name="Cho S.-J."/>
            <person name="Edsinger-Gonzales E."/>
            <person name="Havlak P."/>
            <person name="Kuo D.-H."/>
            <person name="Larsson T."/>
            <person name="Lv J."/>
            <person name="Arendt D."/>
            <person name="Savage R."/>
            <person name="Osoegawa K."/>
            <person name="de Jong P."/>
            <person name="Lindberg D.R."/>
            <person name="Seaver E.C."/>
            <person name="Weisblat D.A."/>
            <person name="Putnam N.H."/>
            <person name="Grigoriev I.V."/>
            <person name="Rokhsar D.S."/>
        </authorList>
    </citation>
    <scope>NUCLEOTIDE SEQUENCE</scope>
    <source>
        <strain evidence="11">I ESC-2004</strain>
    </source>
</reference>
<feature type="domain" description="DNA polymerase alpha subunit B OB" evidence="8">
    <location>
        <begin position="93"/>
        <end position="195"/>
    </location>
</feature>
<dbReference type="PANTHER" id="PTHR23061:SF12">
    <property type="entry name" value="DNA POLYMERASE ALPHA SUBUNIT B"/>
    <property type="match status" value="1"/>
</dbReference>